<dbReference type="GO" id="GO:0019152">
    <property type="term" value="F:acetoin dehydrogenase (NAD+) activity"/>
    <property type="evidence" value="ECO:0007669"/>
    <property type="project" value="InterPro"/>
</dbReference>
<dbReference type="KEGG" id="dgi:Desgi_1189"/>
<keyword evidence="3" id="KW-1185">Reference proteome</keyword>
<dbReference type="InterPro" id="IPR016181">
    <property type="entry name" value="Acyl_CoA_acyltransferase"/>
</dbReference>
<dbReference type="EMBL" id="CP003273">
    <property type="protein sequence ID" value="AGL00712.1"/>
    <property type="molecule type" value="Genomic_DNA"/>
</dbReference>
<dbReference type="InterPro" id="IPR024699">
    <property type="entry name" value="AcuA"/>
</dbReference>
<protein>
    <recommendedName>
        <fullName evidence="1">N-acetyltransferase domain-containing protein</fullName>
    </recommendedName>
</protein>
<dbReference type="GO" id="GO:0016747">
    <property type="term" value="F:acyltransferase activity, transferring groups other than amino-acyl groups"/>
    <property type="evidence" value="ECO:0007669"/>
    <property type="project" value="InterPro"/>
</dbReference>
<dbReference type="PROSITE" id="PS51186">
    <property type="entry name" value="GNAT"/>
    <property type="match status" value="1"/>
</dbReference>
<feature type="domain" description="N-acetyltransferase" evidence="1">
    <location>
        <begin position="16"/>
        <end position="182"/>
    </location>
</feature>
<dbReference type="Proteomes" id="UP000013520">
    <property type="component" value="Chromosome"/>
</dbReference>
<dbReference type="Pfam" id="PF00583">
    <property type="entry name" value="Acetyltransf_1"/>
    <property type="match status" value="1"/>
</dbReference>
<evidence type="ECO:0000313" key="2">
    <source>
        <dbReference type="EMBL" id="AGL00712.1"/>
    </source>
</evidence>
<accession>R4KGB8</accession>
<dbReference type="CDD" id="cd04301">
    <property type="entry name" value="NAT_SF"/>
    <property type="match status" value="1"/>
</dbReference>
<dbReference type="RefSeq" id="WP_006523727.1">
    <property type="nucleotide sequence ID" value="NC_021184.1"/>
</dbReference>
<dbReference type="Gene3D" id="3.40.630.30">
    <property type="match status" value="1"/>
</dbReference>
<dbReference type="STRING" id="767817.Desgi_1189"/>
<dbReference type="OrthoDB" id="5416633at2"/>
<dbReference type="SUPFAM" id="SSF55729">
    <property type="entry name" value="Acyl-CoA N-acyltransferases (Nat)"/>
    <property type="match status" value="1"/>
</dbReference>
<dbReference type="HOGENOM" id="CLU_113703_0_0_9"/>
<organism evidence="2 3">
    <name type="scientific">Desulfoscipio gibsoniae DSM 7213</name>
    <dbReference type="NCBI Taxonomy" id="767817"/>
    <lineage>
        <taxon>Bacteria</taxon>
        <taxon>Bacillati</taxon>
        <taxon>Bacillota</taxon>
        <taxon>Clostridia</taxon>
        <taxon>Eubacteriales</taxon>
        <taxon>Desulfallaceae</taxon>
        <taxon>Desulfoscipio</taxon>
    </lineage>
</organism>
<dbReference type="GO" id="GO:0045150">
    <property type="term" value="P:acetoin catabolic process"/>
    <property type="evidence" value="ECO:0007669"/>
    <property type="project" value="InterPro"/>
</dbReference>
<name>R4KGB8_9FIRM</name>
<proteinExistence type="predicted"/>
<dbReference type="AlphaFoldDB" id="R4KGB8"/>
<gene>
    <name evidence="2" type="ORF">Desgi_1189</name>
</gene>
<evidence type="ECO:0000259" key="1">
    <source>
        <dbReference type="PROSITE" id="PS51186"/>
    </source>
</evidence>
<evidence type="ECO:0000313" key="3">
    <source>
        <dbReference type="Proteomes" id="UP000013520"/>
    </source>
</evidence>
<reference evidence="2 3" key="1">
    <citation type="submission" date="2012-01" db="EMBL/GenBank/DDBJ databases">
        <title>Complete sequence of Desulfotomaculum gibsoniae DSM 7213.</title>
        <authorList>
            <consortium name="US DOE Joint Genome Institute"/>
            <person name="Lucas S."/>
            <person name="Han J."/>
            <person name="Lapidus A."/>
            <person name="Cheng J.-F."/>
            <person name="Goodwin L."/>
            <person name="Pitluck S."/>
            <person name="Peters L."/>
            <person name="Ovchinnikova G."/>
            <person name="Teshima H."/>
            <person name="Detter J.C."/>
            <person name="Han C."/>
            <person name="Tapia R."/>
            <person name="Land M."/>
            <person name="Hauser L."/>
            <person name="Kyrpides N."/>
            <person name="Ivanova N."/>
            <person name="Pagani I."/>
            <person name="Parshina S."/>
            <person name="Plugge C."/>
            <person name="Muyzer G."/>
            <person name="Kuever J."/>
            <person name="Ivanova A."/>
            <person name="Nazina T."/>
            <person name="Klenk H.-P."/>
            <person name="Brambilla E."/>
            <person name="Spring S."/>
            <person name="Stams A.F."/>
            <person name="Woyke T."/>
        </authorList>
    </citation>
    <scope>NUCLEOTIDE SEQUENCE [LARGE SCALE GENOMIC DNA]</scope>
    <source>
        <strain evidence="2 3">DSM 7213</strain>
    </source>
</reference>
<dbReference type="InterPro" id="IPR000182">
    <property type="entry name" value="GNAT_dom"/>
</dbReference>
<dbReference type="eggNOG" id="COG0456">
    <property type="taxonomic scope" value="Bacteria"/>
</dbReference>
<dbReference type="PIRSF" id="PIRSF021278">
    <property type="entry name" value="AcuA"/>
    <property type="match status" value="1"/>
</dbReference>
<sequence length="216" mass="24862">MIRQIVYHTPKGVVYIEGPCPGLYLDRLTMNSKLTNFRPAKKQKEALIMITTTPHGMIYIARHKKEIVGYITFHRPDESSRWFNHPRVLELGGIEISPDWRRLKIAENILQAGFTNPVLEDFIVITMEISWYWDTGNTKLDTFAYRKVLCNLFGSVDMQKIPTDDPDITEHPANVLMARIGQNVSSGDITLFESMCFQNKDINAENVLNNYQLRGL</sequence>